<keyword evidence="1" id="KW-0812">Transmembrane</keyword>
<name>A0A7X2HL15_RALPI</name>
<keyword evidence="1" id="KW-1133">Transmembrane helix</keyword>
<evidence type="ECO:0000256" key="1">
    <source>
        <dbReference type="SAM" id="Phobius"/>
    </source>
</evidence>
<feature type="transmembrane region" description="Helical" evidence="1">
    <location>
        <begin position="64"/>
        <end position="84"/>
    </location>
</feature>
<evidence type="ECO:0000313" key="2">
    <source>
        <dbReference type="EMBL" id="MRS98467.1"/>
    </source>
</evidence>
<comment type="caution">
    <text evidence="2">The sequence shown here is derived from an EMBL/GenBank/DDBJ whole genome shotgun (WGS) entry which is preliminary data.</text>
</comment>
<organism evidence="2 3">
    <name type="scientific">Ralstonia pickettii</name>
    <name type="common">Burkholderia pickettii</name>
    <dbReference type="NCBI Taxonomy" id="329"/>
    <lineage>
        <taxon>Bacteria</taxon>
        <taxon>Pseudomonadati</taxon>
        <taxon>Pseudomonadota</taxon>
        <taxon>Betaproteobacteria</taxon>
        <taxon>Burkholderiales</taxon>
        <taxon>Burkholderiaceae</taxon>
        <taxon>Ralstonia</taxon>
    </lineage>
</organism>
<feature type="transmembrane region" description="Helical" evidence="1">
    <location>
        <begin position="96"/>
        <end position="117"/>
    </location>
</feature>
<feature type="transmembrane region" description="Helical" evidence="1">
    <location>
        <begin position="123"/>
        <end position="146"/>
    </location>
</feature>
<evidence type="ECO:0000313" key="3">
    <source>
        <dbReference type="Proteomes" id="UP000441032"/>
    </source>
</evidence>
<reference evidence="2 3" key="1">
    <citation type="submission" date="2019-11" db="EMBL/GenBank/DDBJ databases">
        <title>Phenotypic characterization of an OXA-22 and OXA-60 co-producing Ralstonia pickettii clinical strain.</title>
        <authorList>
            <person name="He F."/>
        </authorList>
    </citation>
    <scope>NUCLEOTIDE SEQUENCE [LARGE SCALE GENOMIC DNA]</scope>
    <source>
        <strain evidence="2 3">PSLESD1</strain>
    </source>
</reference>
<proteinExistence type="predicted"/>
<accession>A0A7X2HL15</accession>
<dbReference type="EMBL" id="WJYN01000002">
    <property type="protein sequence ID" value="MRS98467.1"/>
    <property type="molecule type" value="Genomic_DNA"/>
</dbReference>
<sequence length="159" mass="17306">MTRLLTAGLAGGLTLNIVMLLTFRLIGFGWNGGGFLLTAPIQSPKLIAVWTQIEPLPLIVVNPVPMIAGLLLFGVVHAVVYRWLAPAWPVNVAPRALRLAGLNFVLSYLFFEFFTPINLFGEPLVLVLAELGFWAVIALAEAYVIAAIMERPQADRPVA</sequence>
<dbReference type="AlphaFoldDB" id="A0A7X2HL15"/>
<dbReference type="RefSeq" id="WP_154206316.1">
    <property type="nucleotide sequence ID" value="NZ_WJYN01000002.1"/>
</dbReference>
<evidence type="ECO:0008006" key="4">
    <source>
        <dbReference type="Google" id="ProtNLM"/>
    </source>
</evidence>
<keyword evidence="1" id="KW-0472">Membrane</keyword>
<gene>
    <name evidence="2" type="ORF">GJQ57_07315</name>
</gene>
<protein>
    <recommendedName>
        <fullName evidence="4">Transmembrane protein</fullName>
    </recommendedName>
</protein>
<dbReference type="Proteomes" id="UP000441032">
    <property type="component" value="Unassembled WGS sequence"/>
</dbReference>